<sequence>MPRNIKQIVAFNTQNIKVKNLVTLLSLPARHLLPATQPTCASSSPAAVPAAHRCRRLPPASQFDHSIASTVAAVESVPLSEVALRVTMCGVLCRWEIVNVCIDTARCELGNWGLLELLPGHIRRCFFVV</sequence>
<proteinExistence type="predicted"/>
<evidence type="ECO:0000313" key="1">
    <source>
        <dbReference type="EMBL" id="KAI5077323.1"/>
    </source>
</evidence>
<dbReference type="EMBL" id="JABFUD020000007">
    <property type="protein sequence ID" value="KAI5077323.1"/>
    <property type="molecule type" value="Genomic_DNA"/>
</dbReference>
<protein>
    <submittedName>
        <fullName evidence="1">Uncharacterized protein</fullName>
    </submittedName>
</protein>
<dbReference type="AlphaFoldDB" id="A0A9D4V0C3"/>
<keyword evidence="2" id="KW-1185">Reference proteome</keyword>
<organism evidence="1 2">
    <name type="scientific">Adiantum capillus-veneris</name>
    <name type="common">Maidenhair fern</name>
    <dbReference type="NCBI Taxonomy" id="13818"/>
    <lineage>
        <taxon>Eukaryota</taxon>
        <taxon>Viridiplantae</taxon>
        <taxon>Streptophyta</taxon>
        <taxon>Embryophyta</taxon>
        <taxon>Tracheophyta</taxon>
        <taxon>Polypodiopsida</taxon>
        <taxon>Polypodiidae</taxon>
        <taxon>Polypodiales</taxon>
        <taxon>Pteridineae</taxon>
        <taxon>Pteridaceae</taxon>
        <taxon>Vittarioideae</taxon>
        <taxon>Adiantum</taxon>
    </lineage>
</organism>
<gene>
    <name evidence="1" type="ORF">GOP47_0007147</name>
</gene>
<comment type="caution">
    <text evidence="1">The sequence shown here is derived from an EMBL/GenBank/DDBJ whole genome shotgun (WGS) entry which is preliminary data.</text>
</comment>
<accession>A0A9D4V0C3</accession>
<name>A0A9D4V0C3_ADICA</name>
<evidence type="ECO:0000313" key="2">
    <source>
        <dbReference type="Proteomes" id="UP000886520"/>
    </source>
</evidence>
<dbReference type="Proteomes" id="UP000886520">
    <property type="component" value="Chromosome 7"/>
</dbReference>
<reference evidence="1" key="1">
    <citation type="submission" date="2021-01" db="EMBL/GenBank/DDBJ databases">
        <title>Adiantum capillus-veneris genome.</title>
        <authorList>
            <person name="Fang Y."/>
            <person name="Liao Q."/>
        </authorList>
    </citation>
    <scope>NUCLEOTIDE SEQUENCE</scope>
    <source>
        <strain evidence="1">H3</strain>
        <tissue evidence="1">Leaf</tissue>
    </source>
</reference>